<dbReference type="InterPro" id="IPR020904">
    <property type="entry name" value="Sc_DH/Rdtase_CS"/>
</dbReference>
<dbReference type="PRINTS" id="PR00081">
    <property type="entry name" value="GDHRDH"/>
</dbReference>
<dbReference type="FunFam" id="3.40.50.720:FF:000084">
    <property type="entry name" value="Short-chain dehydrogenase reductase"/>
    <property type="match status" value="1"/>
</dbReference>
<evidence type="ECO:0000256" key="1">
    <source>
        <dbReference type="ARBA" id="ARBA00006484"/>
    </source>
</evidence>
<name>A0A1G8CXC7_9BURK</name>
<organism evidence="3 4">
    <name type="scientific">Paraburkholderia phenazinium</name>
    <dbReference type="NCBI Taxonomy" id="60549"/>
    <lineage>
        <taxon>Bacteria</taxon>
        <taxon>Pseudomonadati</taxon>
        <taxon>Pseudomonadota</taxon>
        <taxon>Betaproteobacteria</taxon>
        <taxon>Burkholderiales</taxon>
        <taxon>Burkholderiaceae</taxon>
        <taxon>Paraburkholderia</taxon>
    </lineage>
</organism>
<dbReference type="Proteomes" id="UP000199706">
    <property type="component" value="Unassembled WGS sequence"/>
</dbReference>
<dbReference type="EMBL" id="FNCJ01000010">
    <property type="protein sequence ID" value="SDH50161.1"/>
    <property type="molecule type" value="Genomic_DNA"/>
</dbReference>
<proteinExistence type="inferred from homology"/>
<evidence type="ECO:0000313" key="4">
    <source>
        <dbReference type="Proteomes" id="UP000199706"/>
    </source>
</evidence>
<comment type="similarity">
    <text evidence="1 2">Belongs to the short-chain dehydrogenases/reductases (SDR) family.</text>
</comment>
<protein>
    <submittedName>
        <fullName evidence="3">NAD(P)-dependent dehydrogenase, short-chain alcohol dehydrogenase family</fullName>
    </submittedName>
</protein>
<dbReference type="InterPro" id="IPR002347">
    <property type="entry name" value="SDR_fam"/>
</dbReference>
<dbReference type="NCBIfam" id="NF005469">
    <property type="entry name" value="PRK07063.1"/>
    <property type="match status" value="1"/>
</dbReference>
<dbReference type="PANTHER" id="PTHR42760">
    <property type="entry name" value="SHORT-CHAIN DEHYDROGENASES/REDUCTASES FAMILY MEMBER"/>
    <property type="match status" value="1"/>
</dbReference>
<sequence>MNRLANKVALITGAGRGIGAAIALAFAREGAAVVLAELDIETAQRTARDIEVACRTSGVPGANGVSATSDGSGPAASGAKVLAVQTDVTQSASVQHAVREAENAFGAVDVLVNNAGINVFCDPLTMTDDDWRRCFAVDLDGVWNGCRAVLPGMVERGAGSIVNIASTHAFKIIPGCFPYPVAKHGVIGLTRALGIEYAPRNVRVNAIAPGYIETQLTHDWWNGQADPAAARQATLDLQPMKRIGRPEEVAMTAVFLASDEAPFINASCITVDGGRSALYHD</sequence>
<accession>A0A1G8CXC7</accession>
<dbReference type="InterPro" id="IPR036291">
    <property type="entry name" value="NAD(P)-bd_dom_sf"/>
</dbReference>
<dbReference type="Pfam" id="PF13561">
    <property type="entry name" value="adh_short_C2"/>
    <property type="match status" value="1"/>
</dbReference>
<dbReference type="CDD" id="cd05233">
    <property type="entry name" value="SDR_c"/>
    <property type="match status" value="1"/>
</dbReference>
<dbReference type="SUPFAM" id="SSF51735">
    <property type="entry name" value="NAD(P)-binding Rossmann-fold domains"/>
    <property type="match status" value="1"/>
</dbReference>
<dbReference type="Gene3D" id="3.40.50.720">
    <property type="entry name" value="NAD(P)-binding Rossmann-like Domain"/>
    <property type="match status" value="1"/>
</dbReference>
<evidence type="ECO:0000256" key="2">
    <source>
        <dbReference type="RuleBase" id="RU000363"/>
    </source>
</evidence>
<gene>
    <name evidence="3" type="ORF">SAMN05216466_110171</name>
</gene>
<dbReference type="RefSeq" id="WP_090686721.1">
    <property type="nucleotide sequence ID" value="NZ_CADERL010000009.1"/>
</dbReference>
<dbReference type="PRINTS" id="PR00080">
    <property type="entry name" value="SDRFAMILY"/>
</dbReference>
<evidence type="ECO:0000313" key="3">
    <source>
        <dbReference type="EMBL" id="SDH50161.1"/>
    </source>
</evidence>
<dbReference type="Pfam" id="PF00106">
    <property type="entry name" value="adh_short"/>
    <property type="match status" value="1"/>
</dbReference>
<dbReference type="NCBIfam" id="NF005559">
    <property type="entry name" value="PRK07231.1"/>
    <property type="match status" value="1"/>
</dbReference>
<dbReference type="AlphaFoldDB" id="A0A1G8CXC7"/>
<dbReference type="PROSITE" id="PS00061">
    <property type="entry name" value="ADH_SHORT"/>
    <property type="match status" value="1"/>
</dbReference>
<reference evidence="3 4" key="1">
    <citation type="submission" date="2016-10" db="EMBL/GenBank/DDBJ databases">
        <authorList>
            <person name="de Groot N.N."/>
        </authorList>
    </citation>
    <scope>NUCLEOTIDE SEQUENCE [LARGE SCALE GENOMIC DNA]</scope>
    <source>
        <strain evidence="3 4">LMG 2247</strain>
    </source>
</reference>
<dbReference type="OrthoDB" id="8557335at2"/>
<dbReference type="GO" id="GO:0016616">
    <property type="term" value="F:oxidoreductase activity, acting on the CH-OH group of donors, NAD or NADP as acceptor"/>
    <property type="evidence" value="ECO:0007669"/>
    <property type="project" value="TreeGrafter"/>
</dbReference>